<evidence type="ECO:0000313" key="2">
    <source>
        <dbReference type="Proteomes" id="UP000019442"/>
    </source>
</evidence>
<dbReference type="KEGG" id="hhc:M911_04790"/>
<dbReference type="AlphaFoldDB" id="W8KYM1"/>
<reference evidence="2" key="2">
    <citation type="submission" date="2014-02" db="EMBL/GenBank/DDBJ databases">
        <title>Draft Genome Sequence of extremely halophilic bacteria Halorhodospira halochloris.</title>
        <authorList>
            <person name="Singh K.S."/>
        </authorList>
    </citation>
    <scope>NUCLEOTIDE SEQUENCE [LARGE SCALE GENOMIC DNA]</scope>
    <source>
        <strain evidence="2">A</strain>
    </source>
</reference>
<organism evidence="1 2">
    <name type="scientific">Ectothiorhodospira haloalkaliphila</name>
    <dbReference type="NCBI Taxonomy" id="421628"/>
    <lineage>
        <taxon>Bacteria</taxon>
        <taxon>Pseudomonadati</taxon>
        <taxon>Pseudomonadota</taxon>
        <taxon>Gammaproteobacteria</taxon>
        <taxon>Chromatiales</taxon>
        <taxon>Ectothiorhodospiraceae</taxon>
        <taxon>Ectothiorhodospira</taxon>
    </lineage>
</organism>
<name>W8KYM1_9GAMM</name>
<dbReference type="Proteomes" id="UP000019442">
    <property type="component" value="Chromosome"/>
</dbReference>
<dbReference type="HOGENOM" id="CLU_2464743_0_0_6"/>
<protein>
    <submittedName>
        <fullName evidence="1">Uncharacterized protein</fullName>
    </submittedName>
</protein>
<reference evidence="1 2" key="1">
    <citation type="journal article" date="2014" name="J Genomics">
        <title>Draft Genome Sequence of the Extremely Halophilic Phototrophic Purple Sulfur Bacterium Halorhodospira halochloris.</title>
        <authorList>
            <person name="Singh K.S."/>
            <person name="Kirksey J."/>
            <person name="Hoff W.D."/>
            <person name="Deole R."/>
        </authorList>
    </citation>
    <scope>NUCLEOTIDE SEQUENCE [LARGE SCALE GENOMIC DNA]</scope>
    <source>
        <strain evidence="1 2">A</strain>
    </source>
</reference>
<gene>
    <name evidence="1" type="ORF">M911_04790</name>
</gene>
<evidence type="ECO:0000313" key="1">
    <source>
        <dbReference type="EMBL" id="AHK80611.1"/>
    </source>
</evidence>
<keyword evidence="2" id="KW-1185">Reference proteome</keyword>
<accession>W8KYM1</accession>
<sequence>MKFQQQVHIEPVLSPADAPDDVILAITQFVGHIGAADFLQAGEIELFHPGFLDETGQQVANHAWVRKEQLVAVVVMGHGDRWSGHPVS</sequence>
<proteinExistence type="predicted"/>
<dbReference type="EMBL" id="CP007268">
    <property type="protein sequence ID" value="AHK80611.1"/>
    <property type="molecule type" value="Genomic_DNA"/>
</dbReference>